<dbReference type="Proteomes" id="UP000019118">
    <property type="component" value="Unassembled WGS sequence"/>
</dbReference>
<reference evidence="4" key="2">
    <citation type="submission" date="2024-08" db="UniProtKB">
        <authorList>
            <consortium name="EnsemblMetazoa"/>
        </authorList>
    </citation>
    <scope>IDENTIFICATION</scope>
</reference>
<dbReference type="InterPro" id="IPR040194">
    <property type="entry name" value="Cwf19-like"/>
</dbReference>
<dbReference type="KEGG" id="dpa:109543591"/>
<dbReference type="GO" id="GO:0061632">
    <property type="term" value="F:RNA lariat debranching enzyme activator activity"/>
    <property type="evidence" value="ECO:0007669"/>
    <property type="project" value="TreeGrafter"/>
</dbReference>
<dbReference type="AlphaFoldDB" id="A0AAR5Q6T1"/>
<evidence type="ECO:0000259" key="3">
    <source>
        <dbReference type="Pfam" id="PF04677"/>
    </source>
</evidence>
<dbReference type="GO" id="GO:0000398">
    <property type="term" value="P:mRNA splicing, via spliceosome"/>
    <property type="evidence" value="ECO:0007669"/>
    <property type="project" value="TreeGrafter"/>
</dbReference>
<evidence type="ECO:0000259" key="2">
    <source>
        <dbReference type="Pfam" id="PF04676"/>
    </source>
</evidence>
<comment type="similarity">
    <text evidence="1">Belongs to the CWF19 family.</text>
</comment>
<feature type="domain" description="Cwf19-like protein C-terminal" evidence="2">
    <location>
        <begin position="433"/>
        <end position="523"/>
    </location>
</feature>
<accession>A0AAR5Q6T1</accession>
<sequence length="524" mass="59760">MGEKVKILFCGDVEGRFNTLFKRVETINSKSGPFDLLLCVGNFFGVNNKEFGPYRLGDKKVPIPTYILGPTNQDQLAEFPKEEADFELCPNVYYLGKRGIYNDSKGLKVAYLSGLVCSGDKNKWNYDESDVSDLCDVALKGSPSFRGVDVLLTSQWPAGIVDRGKVNVAEAAQSEHISYLIMKLKPRYVVSGLEGVFYERAPFRCPNLGDHDTTFETVTRFIGLARVGNPSKDKWIYALSVTPLNKMKIAELLQKTTDETECPFAIDELESKVFKTKKRKGDTPSQYFYDMNASMEDEKRKQRPKKQRVEFDQAKCWFCLASPSVEKHLVITVGESCYLTLAKGGIVPEHFLICPMEHFQNTLACSEEIRQEMAQFKEAIRKFYHRRDTVPVFFERNYKTSHMQLQAVPIPQQATRELKDIFLDESEAQGCRLEELESHSRLDQVVPPKTPYFTVELPDGQTLFTKIQGSLNFPLSFGREVLASGPVLDMPDRVEYRDCLIDRSAEEELVARIRTDFEPFDFTQ</sequence>
<dbReference type="InterPro" id="IPR006768">
    <property type="entry name" value="Cwf19-like_C_dom-1"/>
</dbReference>
<dbReference type="GO" id="GO:0071014">
    <property type="term" value="C:post-mRNA release spliceosomal complex"/>
    <property type="evidence" value="ECO:0007669"/>
    <property type="project" value="TreeGrafter"/>
</dbReference>
<evidence type="ECO:0000313" key="4">
    <source>
        <dbReference type="EnsemblMetazoa" id="XP_019768943.1"/>
    </source>
</evidence>
<feature type="domain" description="Cwf19-like C-terminal" evidence="3">
    <location>
        <begin position="306"/>
        <end position="422"/>
    </location>
</feature>
<keyword evidence="5" id="KW-1185">Reference proteome</keyword>
<organism evidence="4 5">
    <name type="scientific">Dendroctonus ponderosae</name>
    <name type="common">Mountain pine beetle</name>
    <dbReference type="NCBI Taxonomy" id="77166"/>
    <lineage>
        <taxon>Eukaryota</taxon>
        <taxon>Metazoa</taxon>
        <taxon>Ecdysozoa</taxon>
        <taxon>Arthropoda</taxon>
        <taxon>Hexapoda</taxon>
        <taxon>Insecta</taxon>
        <taxon>Pterygota</taxon>
        <taxon>Neoptera</taxon>
        <taxon>Endopterygota</taxon>
        <taxon>Coleoptera</taxon>
        <taxon>Polyphaga</taxon>
        <taxon>Cucujiformia</taxon>
        <taxon>Curculionidae</taxon>
        <taxon>Scolytinae</taxon>
        <taxon>Dendroctonus</taxon>
    </lineage>
</organism>
<protein>
    <recommendedName>
        <fullName evidence="6">Cwf19-like C-terminal domain-containing protein</fullName>
    </recommendedName>
</protein>
<dbReference type="Pfam" id="PF04676">
    <property type="entry name" value="CwfJ_C_2"/>
    <property type="match status" value="1"/>
</dbReference>
<dbReference type="CDD" id="cd07380">
    <property type="entry name" value="MPP_CWF19_N"/>
    <property type="match status" value="1"/>
</dbReference>
<dbReference type="SUPFAM" id="SSF54197">
    <property type="entry name" value="HIT-like"/>
    <property type="match status" value="1"/>
</dbReference>
<evidence type="ECO:0008006" key="6">
    <source>
        <dbReference type="Google" id="ProtNLM"/>
    </source>
</evidence>
<reference evidence="5" key="1">
    <citation type="journal article" date="2013" name="Genome Biol.">
        <title>Draft genome of the mountain pine beetle, Dendroctonus ponderosae Hopkins, a major forest pest.</title>
        <authorList>
            <person name="Keeling C.I."/>
            <person name="Yuen M.M."/>
            <person name="Liao N.Y."/>
            <person name="Docking T.R."/>
            <person name="Chan S.K."/>
            <person name="Taylor G.A."/>
            <person name="Palmquist D.L."/>
            <person name="Jackman S.D."/>
            <person name="Nguyen A."/>
            <person name="Li M."/>
            <person name="Henderson H."/>
            <person name="Janes J.K."/>
            <person name="Zhao Y."/>
            <person name="Pandoh P."/>
            <person name="Moore R."/>
            <person name="Sperling F.A."/>
            <person name="Huber D.P."/>
            <person name="Birol I."/>
            <person name="Jones S.J."/>
            <person name="Bohlmann J."/>
        </authorList>
    </citation>
    <scope>NUCLEOTIDE SEQUENCE</scope>
</reference>
<evidence type="ECO:0000256" key="1">
    <source>
        <dbReference type="ARBA" id="ARBA00006795"/>
    </source>
</evidence>
<dbReference type="InterPro" id="IPR036265">
    <property type="entry name" value="HIT-like_sf"/>
</dbReference>
<dbReference type="PANTHER" id="PTHR12072">
    <property type="entry name" value="CWF19, CELL CYCLE CONTROL PROTEIN"/>
    <property type="match status" value="1"/>
</dbReference>
<dbReference type="GeneID" id="109543591"/>
<dbReference type="Pfam" id="PF04677">
    <property type="entry name" value="CwfJ_C_1"/>
    <property type="match status" value="1"/>
</dbReference>
<dbReference type="EnsemblMetazoa" id="XM_019913384.1">
    <property type="protein sequence ID" value="XP_019768943.1"/>
    <property type="gene ID" value="LOC109543591"/>
</dbReference>
<dbReference type="PANTHER" id="PTHR12072:SF4">
    <property type="entry name" value="CWF19-LIKE PROTEIN 1"/>
    <property type="match status" value="1"/>
</dbReference>
<dbReference type="InterPro" id="IPR006767">
    <property type="entry name" value="Cwf19-like_C_dom-2"/>
</dbReference>
<dbReference type="Gene3D" id="3.30.428.10">
    <property type="entry name" value="HIT-like"/>
    <property type="match status" value="1"/>
</dbReference>
<name>A0AAR5Q6T1_DENPD</name>
<evidence type="ECO:0000313" key="5">
    <source>
        <dbReference type="Proteomes" id="UP000019118"/>
    </source>
</evidence>
<proteinExistence type="inferred from homology"/>